<dbReference type="Proteomes" id="UP001054945">
    <property type="component" value="Unassembled WGS sequence"/>
</dbReference>
<evidence type="ECO:0000313" key="2">
    <source>
        <dbReference type="Proteomes" id="UP001054945"/>
    </source>
</evidence>
<comment type="caution">
    <text evidence="1">The sequence shown here is derived from an EMBL/GenBank/DDBJ whole genome shotgun (WGS) entry which is preliminary data.</text>
</comment>
<organism evidence="1 2">
    <name type="scientific">Caerostris extrusa</name>
    <name type="common">Bark spider</name>
    <name type="synonym">Caerostris bankana</name>
    <dbReference type="NCBI Taxonomy" id="172846"/>
    <lineage>
        <taxon>Eukaryota</taxon>
        <taxon>Metazoa</taxon>
        <taxon>Ecdysozoa</taxon>
        <taxon>Arthropoda</taxon>
        <taxon>Chelicerata</taxon>
        <taxon>Arachnida</taxon>
        <taxon>Araneae</taxon>
        <taxon>Araneomorphae</taxon>
        <taxon>Entelegynae</taxon>
        <taxon>Araneoidea</taxon>
        <taxon>Araneidae</taxon>
        <taxon>Caerostris</taxon>
    </lineage>
</organism>
<evidence type="ECO:0000313" key="1">
    <source>
        <dbReference type="EMBL" id="GIY92673.1"/>
    </source>
</evidence>
<accession>A0AAV4XFW6</accession>
<protein>
    <submittedName>
        <fullName evidence="1">Uncharacterized protein</fullName>
    </submittedName>
</protein>
<name>A0AAV4XFW6_CAEEX</name>
<dbReference type="AlphaFoldDB" id="A0AAV4XFW6"/>
<proteinExistence type="predicted"/>
<dbReference type="EMBL" id="BPLR01000179">
    <property type="protein sequence ID" value="GIY92673.1"/>
    <property type="molecule type" value="Genomic_DNA"/>
</dbReference>
<sequence>MSSTLNSSSVCVLTFWQYVFSKKKRQYHIGDSIEKCAYCLWISLFPSEMVRRILCYSSLMQEFAQDFGRKMEELLITYTIPSTLNSSSVCILTFSQEELIPHRGFHTKMRLLSVDISFLSEMVRRIVCYSSLMQEFARDLGEKMEEVLN</sequence>
<keyword evidence="2" id="KW-1185">Reference proteome</keyword>
<gene>
    <name evidence="1" type="ORF">CEXT_37821</name>
</gene>
<reference evidence="1 2" key="1">
    <citation type="submission" date="2021-06" db="EMBL/GenBank/DDBJ databases">
        <title>Caerostris extrusa draft genome.</title>
        <authorList>
            <person name="Kono N."/>
            <person name="Arakawa K."/>
        </authorList>
    </citation>
    <scope>NUCLEOTIDE SEQUENCE [LARGE SCALE GENOMIC DNA]</scope>
</reference>